<gene>
    <name evidence="1" type="ORF">FOZ63_014505</name>
</gene>
<feature type="non-terminal residue" evidence="1">
    <location>
        <position position="1"/>
    </location>
</feature>
<sequence length="107" mass="12078">MQRYWLTLSISSFHTAAQTTVPRLLARSLTQSMQLVEEAIRDGPMALAVLVTENEDLMGELEKPVATRIAEEVRRMCEAGTIPAQQMSDIFGVLARQRRECLRVSEE</sequence>
<proteinExistence type="predicted"/>
<dbReference type="EMBL" id="JABANO010022345">
    <property type="protein sequence ID" value="KAF4725322.1"/>
    <property type="molecule type" value="Genomic_DNA"/>
</dbReference>
<reference evidence="1 2" key="1">
    <citation type="submission" date="2020-04" db="EMBL/GenBank/DDBJ databases">
        <title>Perkinsus olseni comparative genomics.</title>
        <authorList>
            <person name="Bogema D.R."/>
        </authorList>
    </citation>
    <scope>NUCLEOTIDE SEQUENCE [LARGE SCALE GENOMIC DNA]</scope>
    <source>
        <strain evidence="1 2">ATCC PRA-207</strain>
    </source>
</reference>
<name>A0A7J6RYQ0_PEROL</name>
<organism evidence="1 2">
    <name type="scientific">Perkinsus olseni</name>
    <name type="common">Perkinsus atlanticus</name>
    <dbReference type="NCBI Taxonomy" id="32597"/>
    <lineage>
        <taxon>Eukaryota</taxon>
        <taxon>Sar</taxon>
        <taxon>Alveolata</taxon>
        <taxon>Perkinsozoa</taxon>
        <taxon>Perkinsea</taxon>
        <taxon>Perkinsida</taxon>
        <taxon>Perkinsidae</taxon>
        <taxon>Perkinsus</taxon>
    </lineage>
</organism>
<dbReference type="AlphaFoldDB" id="A0A7J6RYQ0"/>
<evidence type="ECO:0000313" key="2">
    <source>
        <dbReference type="Proteomes" id="UP000553632"/>
    </source>
</evidence>
<accession>A0A7J6RYQ0</accession>
<keyword evidence="2" id="KW-1185">Reference proteome</keyword>
<evidence type="ECO:0000313" key="1">
    <source>
        <dbReference type="EMBL" id="KAF4725322.1"/>
    </source>
</evidence>
<comment type="caution">
    <text evidence="1">The sequence shown here is derived from an EMBL/GenBank/DDBJ whole genome shotgun (WGS) entry which is preliminary data.</text>
</comment>
<protein>
    <submittedName>
        <fullName evidence="1">Uncharacterized protein</fullName>
    </submittedName>
</protein>
<dbReference type="Proteomes" id="UP000553632">
    <property type="component" value="Unassembled WGS sequence"/>
</dbReference>